<evidence type="ECO:0000256" key="1">
    <source>
        <dbReference type="SAM" id="SignalP"/>
    </source>
</evidence>
<keyword evidence="3" id="KW-1185">Reference proteome</keyword>
<organism evidence="2 3">
    <name type="scientific">Castilleja foliolosa</name>
    <dbReference type="NCBI Taxonomy" id="1961234"/>
    <lineage>
        <taxon>Eukaryota</taxon>
        <taxon>Viridiplantae</taxon>
        <taxon>Streptophyta</taxon>
        <taxon>Embryophyta</taxon>
        <taxon>Tracheophyta</taxon>
        <taxon>Spermatophyta</taxon>
        <taxon>Magnoliopsida</taxon>
        <taxon>eudicotyledons</taxon>
        <taxon>Gunneridae</taxon>
        <taxon>Pentapetalae</taxon>
        <taxon>asterids</taxon>
        <taxon>lamiids</taxon>
        <taxon>Lamiales</taxon>
        <taxon>Orobanchaceae</taxon>
        <taxon>Pedicularideae</taxon>
        <taxon>Castillejinae</taxon>
        <taxon>Castilleja</taxon>
    </lineage>
</organism>
<proteinExistence type="predicted"/>
<evidence type="ECO:0000313" key="2">
    <source>
        <dbReference type="EMBL" id="KAL3624625.1"/>
    </source>
</evidence>
<gene>
    <name evidence="2" type="ORF">CASFOL_031293</name>
</gene>
<accession>A0ABD3C724</accession>
<dbReference type="Proteomes" id="UP001632038">
    <property type="component" value="Unassembled WGS sequence"/>
</dbReference>
<name>A0ABD3C724_9LAMI</name>
<evidence type="ECO:0000313" key="3">
    <source>
        <dbReference type="Proteomes" id="UP001632038"/>
    </source>
</evidence>
<protein>
    <submittedName>
        <fullName evidence="2">Uncharacterized protein</fullName>
    </submittedName>
</protein>
<feature type="signal peptide" evidence="1">
    <location>
        <begin position="1"/>
        <end position="29"/>
    </location>
</feature>
<sequence length="96" mass="10582">MANITAKFLFAVVLCLLVVGYMGLKSVDAAEGKRVQLHDCTKTISTMCTNGDPSICEDKCKKYCSPYNDKSCKIDCEGGIKTRCVCTFKRINNCPK</sequence>
<keyword evidence="1" id="KW-0732">Signal</keyword>
<reference evidence="3" key="1">
    <citation type="journal article" date="2024" name="IScience">
        <title>Strigolactones Initiate the Formation of Haustorium-like Structures in Castilleja.</title>
        <authorList>
            <person name="Buerger M."/>
            <person name="Peterson D."/>
            <person name="Chory J."/>
        </authorList>
    </citation>
    <scope>NUCLEOTIDE SEQUENCE [LARGE SCALE GENOMIC DNA]</scope>
</reference>
<feature type="chain" id="PRO_5044836804" evidence="1">
    <location>
        <begin position="30"/>
        <end position="96"/>
    </location>
</feature>
<comment type="caution">
    <text evidence="2">The sequence shown here is derived from an EMBL/GenBank/DDBJ whole genome shotgun (WGS) entry which is preliminary data.</text>
</comment>
<dbReference type="AlphaFoldDB" id="A0ABD3C724"/>
<dbReference type="EMBL" id="JAVIJP010000053">
    <property type="protein sequence ID" value="KAL3624625.1"/>
    <property type="molecule type" value="Genomic_DNA"/>
</dbReference>